<dbReference type="Proteomes" id="UP001293254">
    <property type="component" value="Unassembled WGS sequence"/>
</dbReference>
<reference evidence="3" key="1">
    <citation type="submission" date="2020-06" db="EMBL/GenBank/DDBJ databases">
        <authorList>
            <person name="Li T."/>
            <person name="Hu X."/>
            <person name="Zhang T."/>
            <person name="Song X."/>
            <person name="Zhang H."/>
            <person name="Dai N."/>
            <person name="Sheng W."/>
            <person name="Hou X."/>
            <person name="Wei L."/>
        </authorList>
    </citation>
    <scope>NUCLEOTIDE SEQUENCE</scope>
    <source>
        <strain evidence="3">3651</strain>
        <tissue evidence="3">Leaf</tissue>
    </source>
</reference>
<feature type="region of interest" description="Disordered" evidence="1">
    <location>
        <begin position="427"/>
        <end position="477"/>
    </location>
</feature>
<gene>
    <name evidence="3" type="ORF">Salat_2090700</name>
</gene>
<evidence type="ECO:0000256" key="1">
    <source>
        <dbReference type="SAM" id="MobiDB-lite"/>
    </source>
</evidence>
<evidence type="ECO:0000259" key="2">
    <source>
        <dbReference type="Pfam" id="PF14111"/>
    </source>
</evidence>
<feature type="region of interest" description="Disordered" evidence="1">
    <location>
        <begin position="363"/>
        <end position="415"/>
    </location>
</feature>
<feature type="compositionally biased region" description="Polar residues" evidence="1">
    <location>
        <begin position="428"/>
        <end position="450"/>
    </location>
</feature>
<name>A0AAE1Y0T1_9LAMI</name>
<sequence>MAKQKKTKFAAEKASSSAASSQLKSAQPSTAPVSGKGIENAGQPATTAGLPITAGQPATCSAMDATKPGTQVGPSLFHEFISKMETPPPPTAKHVLPSHAPISSGQQTEVTEQSKQAAPNTTGLPKTSFAGLFHNNRKLSSDNKLTKFTVEDGPLTLQPNDLVDVRAKLGQCLVGYIAGKFPGLKAIRSLAQSWGASFHQHDSGWLVFRFARDEDRQRTLAGGPYFVYGRPLLLKNMPDCFEFKEDDISITPVWAIFPSLPLECWHPNALGKIGSRLGTPIAMDSLTMSMGRVSYARILVEVDASKKLVEQVEFFLPNGTIRKQPVVYEFTPKFCSECHRFGHLNDSCKGTQPPAAAAATTTAATVKTVGPKQLQDSEWTLVRRRNKNQKRSQQQYQQKISPTAGNDGQDRQGPVQQQVCIPAAVTEAQAQPSPPRQQDTSAGQDGQGLTMQARRAVLEEHSPADSASSTSDSGSPSLTDLIVLIALKQKMKPGGVAPPHST</sequence>
<feature type="compositionally biased region" description="Low complexity" evidence="1">
    <location>
        <begin position="12"/>
        <end position="26"/>
    </location>
</feature>
<protein>
    <recommendedName>
        <fullName evidence="2">DUF4283 domain-containing protein</fullName>
    </recommendedName>
</protein>
<reference evidence="3" key="2">
    <citation type="journal article" date="2024" name="Plant">
        <title>Genomic evolution and insights into agronomic trait innovations of Sesamum species.</title>
        <authorList>
            <person name="Miao H."/>
            <person name="Wang L."/>
            <person name="Qu L."/>
            <person name="Liu H."/>
            <person name="Sun Y."/>
            <person name="Le M."/>
            <person name="Wang Q."/>
            <person name="Wei S."/>
            <person name="Zheng Y."/>
            <person name="Lin W."/>
            <person name="Duan Y."/>
            <person name="Cao H."/>
            <person name="Xiong S."/>
            <person name="Wang X."/>
            <person name="Wei L."/>
            <person name="Li C."/>
            <person name="Ma Q."/>
            <person name="Ju M."/>
            <person name="Zhao R."/>
            <person name="Li G."/>
            <person name="Mu C."/>
            <person name="Tian Q."/>
            <person name="Mei H."/>
            <person name="Zhang T."/>
            <person name="Gao T."/>
            <person name="Zhang H."/>
        </authorList>
    </citation>
    <scope>NUCLEOTIDE SEQUENCE</scope>
    <source>
        <strain evidence="3">3651</strain>
    </source>
</reference>
<feature type="region of interest" description="Disordered" evidence="1">
    <location>
        <begin position="1"/>
        <end position="48"/>
    </location>
</feature>
<dbReference type="PANTHER" id="PTHR31286">
    <property type="entry name" value="GLYCINE-RICH CELL WALL STRUCTURAL PROTEIN 1.8-LIKE"/>
    <property type="match status" value="1"/>
</dbReference>
<dbReference type="EMBL" id="JACGWO010000008">
    <property type="protein sequence ID" value="KAK4421402.1"/>
    <property type="molecule type" value="Genomic_DNA"/>
</dbReference>
<feature type="region of interest" description="Disordered" evidence="1">
    <location>
        <begin position="87"/>
        <end position="129"/>
    </location>
</feature>
<dbReference type="InterPro" id="IPR025558">
    <property type="entry name" value="DUF4283"/>
</dbReference>
<dbReference type="AlphaFoldDB" id="A0AAE1Y0T1"/>
<evidence type="ECO:0000313" key="4">
    <source>
        <dbReference type="Proteomes" id="UP001293254"/>
    </source>
</evidence>
<keyword evidence="4" id="KW-1185">Reference proteome</keyword>
<feature type="compositionally biased region" description="Polar residues" evidence="1">
    <location>
        <begin position="101"/>
        <end position="125"/>
    </location>
</feature>
<evidence type="ECO:0000313" key="3">
    <source>
        <dbReference type="EMBL" id="KAK4421402.1"/>
    </source>
</evidence>
<comment type="caution">
    <text evidence="3">The sequence shown here is derived from an EMBL/GenBank/DDBJ whole genome shotgun (WGS) entry which is preliminary data.</text>
</comment>
<proteinExistence type="predicted"/>
<dbReference type="Pfam" id="PF14111">
    <property type="entry name" value="DUF4283"/>
    <property type="match status" value="1"/>
</dbReference>
<dbReference type="InterPro" id="IPR040256">
    <property type="entry name" value="At4g02000-like"/>
</dbReference>
<organism evidence="3 4">
    <name type="scientific">Sesamum alatum</name>
    <dbReference type="NCBI Taxonomy" id="300844"/>
    <lineage>
        <taxon>Eukaryota</taxon>
        <taxon>Viridiplantae</taxon>
        <taxon>Streptophyta</taxon>
        <taxon>Embryophyta</taxon>
        <taxon>Tracheophyta</taxon>
        <taxon>Spermatophyta</taxon>
        <taxon>Magnoliopsida</taxon>
        <taxon>eudicotyledons</taxon>
        <taxon>Gunneridae</taxon>
        <taxon>Pentapetalae</taxon>
        <taxon>asterids</taxon>
        <taxon>lamiids</taxon>
        <taxon>Lamiales</taxon>
        <taxon>Pedaliaceae</taxon>
        <taxon>Sesamum</taxon>
    </lineage>
</organism>
<feature type="domain" description="DUF4283" evidence="2">
    <location>
        <begin position="167"/>
        <end position="244"/>
    </location>
</feature>
<feature type="compositionally biased region" description="Low complexity" evidence="1">
    <location>
        <begin position="464"/>
        <end position="477"/>
    </location>
</feature>
<accession>A0AAE1Y0T1</accession>
<dbReference type="PANTHER" id="PTHR31286:SF168">
    <property type="entry name" value="DUF4283 DOMAIN-CONTAINING PROTEIN"/>
    <property type="match status" value="1"/>
</dbReference>